<proteinExistence type="predicted"/>
<evidence type="ECO:0008006" key="3">
    <source>
        <dbReference type="Google" id="ProtNLM"/>
    </source>
</evidence>
<dbReference type="OrthoDB" id="9822052at2759"/>
<dbReference type="SMART" id="SM00320">
    <property type="entry name" value="WD40"/>
    <property type="match status" value="3"/>
</dbReference>
<sequence length="400" mass="42622">MDSCDGRDELFEDRVDDWFVESLTTYKDLYVYHLDHPTRVIEWTSDRTVCVAGFGSDRNEILEVRLPPKLFADDKKGLCAERDFKVLHGGFTDGPVHALRHIPGKRCVVTNDGRSPDLQVWDFGGDESDVFRRTSTIAGRADQPGERGTQLAAGPSSTGPSVLHGALLGHIQLTQLASGNPCYTLESDSSEPLSGLQFVSPSVFLACCCNGDLYAVDTRSPSLPAPTPVPPPAGPAGPVRWCMDASAAADGSDPAGCRVARLSSGAEVVVSDLRNPSGPALRGLLDVGTDGAAPEALGVSWAPEALGVSWAPALEDCLAVSGLDGGVQIFSVSSWGPEARERQPVFQHRGHSVPVVGGVRTTSHAWHPARPHTLLSAATDGSVHVWDWVDPRPEGEKVVR</sequence>
<comment type="caution">
    <text evidence="1">The sequence shown here is derived from an EMBL/GenBank/DDBJ whole genome shotgun (WGS) entry which is preliminary data.</text>
</comment>
<dbReference type="SUPFAM" id="SSF50978">
    <property type="entry name" value="WD40 repeat-like"/>
    <property type="match status" value="1"/>
</dbReference>
<accession>A0A9Q0E0D9</accession>
<dbReference type="InterPro" id="IPR042795">
    <property type="entry name" value="Wdr73"/>
</dbReference>
<dbReference type="GO" id="GO:0005829">
    <property type="term" value="C:cytosol"/>
    <property type="evidence" value="ECO:0007669"/>
    <property type="project" value="TreeGrafter"/>
</dbReference>
<organism evidence="1 2">
    <name type="scientific">Muraenolepis orangiensis</name>
    <name type="common">Patagonian moray cod</name>
    <dbReference type="NCBI Taxonomy" id="630683"/>
    <lineage>
        <taxon>Eukaryota</taxon>
        <taxon>Metazoa</taxon>
        <taxon>Chordata</taxon>
        <taxon>Craniata</taxon>
        <taxon>Vertebrata</taxon>
        <taxon>Euteleostomi</taxon>
        <taxon>Actinopterygii</taxon>
        <taxon>Neopterygii</taxon>
        <taxon>Teleostei</taxon>
        <taxon>Neoteleostei</taxon>
        <taxon>Acanthomorphata</taxon>
        <taxon>Zeiogadaria</taxon>
        <taxon>Gadariae</taxon>
        <taxon>Gadiformes</taxon>
        <taxon>Muraenolepidoidei</taxon>
        <taxon>Muraenolepididae</taxon>
        <taxon>Muraenolepis</taxon>
    </lineage>
</organism>
<dbReference type="GO" id="GO:0031122">
    <property type="term" value="P:cytoplasmic microtubule organization"/>
    <property type="evidence" value="ECO:0007669"/>
    <property type="project" value="TreeGrafter"/>
</dbReference>
<dbReference type="PANTHER" id="PTHR46947">
    <property type="entry name" value="WD REPEAT-CONTAINING PROTEIN 73"/>
    <property type="match status" value="1"/>
</dbReference>
<keyword evidence="2" id="KW-1185">Reference proteome</keyword>
<dbReference type="InterPro" id="IPR015943">
    <property type="entry name" value="WD40/YVTN_repeat-like_dom_sf"/>
</dbReference>
<dbReference type="Proteomes" id="UP001148018">
    <property type="component" value="Unassembled WGS sequence"/>
</dbReference>
<dbReference type="InterPro" id="IPR036322">
    <property type="entry name" value="WD40_repeat_dom_sf"/>
</dbReference>
<dbReference type="InterPro" id="IPR001680">
    <property type="entry name" value="WD40_rpt"/>
</dbReference>
<dbReference type="PANTHER" id="PTHR46947:SF1">
    <property type="entry name" value="WD REPEAT-CONTAINING PROTEIN 73"/>
    <property type="match status" value="1"/>
</dbReference>
<dbReference type="EMBL" id="JANIIK010000109">
    <property type="protein sequence ID" value="KAJ3597653.1"/>
    <property type="molecule type" value="Genomic_DNA"/>
</dbReference>
<name>A0A9Q0E0D9_9TELE</name>
<protein>
    <recommendedName>
        <fullName evidence="3">WD repeat-containing protein 73</fullName>
    </recommendedName>
</protein>
<evidence type="ECO:0000313" key="1">
    <source>
        <dbReference type="EMBL" id="KAJ3597653.1"/>
    </source>
</evidence>
<dbReference type="AlphaFoldDB" id="A0A9Q0E0D9"/>
<reference evidence="1" key="1">
    <citation type="submission" date="2022-07" db="EMBL/GenBank/DDBJ databases">
        <title>Chromosome-level genome of Muraenolepis orangiensis.</title>
        <authorList>
            <person name="Kim J."/>
        </authorList>
    </citation>
    <scope>NUCLEOTIDE SEQUENCE</scope>
    <source>
        <strain evidence="1">KU_S4_2022</strain>
        <tissue evidence="1">Muscle</tissue>
    </source>
</reference>
<gene>
    <name evidence="1" type="ORF">NHX12_001170</name>
</gene>
<evidence type="ECO:0000313" key="2">
    <source>
        <dbReference type="Proteomes" id="UP001148018"/>
    </source>
</evidence>
<dbReference type="Gene3D" id="2.130.10.10">
    <property type="entry name" value="YVTN repeat-like/Quinoprotein amine dehydrogenase"/>
    <property type="match status" value="1"/>
</dbReference>
<dbReference type="GO" id="GO:0000922">
    <property type="term" value="C:spindle pole"/>
    <property type="evidence" value="ECO:0007669"/>
    <property type="project" value="TreeGrafter"/>
</dbReference>